<evidence type="ECO:0000256" key="1">
    <source>
        <dbReference type="SAM" id="MobiDB-lite"/>
    </source>
</evidence>
<dbReference type="Proteomes" id="UP000266183">
    <property type="component" value="Chromosome"/>
</dbReference>
<dbReference type="EMBL" id="CP032382">
    <property type="protein sequence ID" value="AYB33262.1"/>
    <property type="molecule type" value="Genomic_DNA"/>
</dbReference>
<feature type="region of interest" description="Disordered" evidence="1">
    <location>
        <begin position="1"/>
        <end position="40"/>
    </location>
</feature>
<dbReference type="AlphaFoldDB" id="A0A385SQX6"/>
<evidence type="ECO:0000313" key="2">
    <source>
        <dbReference type="EMBL" id="AYB33262.1"/>
    </source>
</evidence>
<organism evidence="2 3">
    <name type="scientific">Chryseolinea soli</name>
    <dbReference type="NCBI Taxonomy" id="2321403"/>
    <lineage>
        <taxon>Bacteria</taxon>
        <taxon>Pseudomonadati</taxon>
        <taxon>Bacteroidota</taxon>
        <taxon>Cytophagia</taxon>
        <taxon>Cytophagales</taxon>
        <taxon>Fulvivirgaceae</taxon>
        <taxon>Chryseolinea</taxon>
    </lineage>
</organism>
<dbReference type="KEGG" id="chk:D4L85_22940"/>
<accession>A0A385SQX6</accession>
<keyword evidence="3" id="KW-1185">Reference proteome</keyword>
<gene>
    <name evidence="2" type="ORF">D4L85_22940</name>
</gene>
<proteinExistence type="predicted"/>
<evidence type="ECO:0000313" key="3">
    <source>
        <dbReference type="Proteomes" id="UP000266183"/>
    </source>
</evidence>
<protein>
    <submittedName>
        <fullName evidence="2">Uncharacterized protein</fullName>
    </submittedName>
</protein>
<name>A0A385SQX6_9BACT</name>
<sequence length="71" mass="7435">MGHNLKKAAFGEERHLRAMGPEGAQKDGGPGSAKAMPSKPAVAKAMAGRACQPGYFQRLTDSPPVEIPCKT</sequence>
<reference evidence="3" key="1">
    <citation type="submission" date="2018-09" db="EMBL/GenBank/DDBJ databases">
        <title>Chryseolinea sp. KIS68-18 isolated from soil.</title>
        <authorList>
            <person name="Weon H.-Y."/>
            <person name="Kwon S.-W."/>
            <person name="Lee S.A."/>
        </authorList>
    </citation>
    <scope>NUCLEOTIDE SEQUENCE [LARGE SCALE GENOMIC DNA]</scope>
    <source>
        <strain evidence="3">KIS68-18</strain>
    </source>
</reference>